<dbReference type="RefSeq" id="WP_047192860.1">
    <property type="nucleotide sequence ID" value="NZ_LCYG01000144.1"/>
</dbReference>
<protein>
    <recommendedName>
        <fullName evidence="3">Dihydrofolate reductase</fullName>
    </recommendedName>
</protein>
<dbReference type="Gene3D" id="3.40.430.10">
    <property type="entry name" value="Dihydrofolate Reductase, subunit A"/>
    <property type="match status" value="1"/>
</dbReference>
<evidence type="ECO:0000313" key="1">
    <source>
        <dbReference type="EMBL" id="KLK89531.1"/>
    </source>
</evidence>
<dbReference type="PATRIC" id="fig|1225564.3.peg.1144"/>
<reference evidence="1 2" key="1">
    <citation type="submission" date="2015-05" db="EMBL/GenBank/DDBJ databases">
        <title>Draft genome sequence of Microvirga vignae strain BR3299, a novel nitrogen fixing bacteria isolated from Brazil semi-aired region.</title>
        <authorList>
            <person name="Zilli J.E."/>
            <person name="Passos S.R."/>
            <person name="Leite J."/>
            <person name="Baldani J.I."/>
            <person name="Xavier G.R."/>
            <person name="Rumjaneck N.G."/>
            <person name="Simoes-Araujo J.L."/>
        </authorList>
    </citation>
    <scope>NUCLEOTIDE SEQUENCE [LARGE SCALE GENOMIC DNA]</scope>
    <source>
        <strain evidence="1 2">BR3299</strain>
    </source>
</reference>
<accession>A0A0H1R3Z2</accession>
<evidence type="ECO:0000313" key="2">
    <source>
        <dbReference type="Proteomes" id="UP000035489"/>
    </source>
</evidence>
<dbReference type="OrthoDB" id="7631078at2"/>
<organism evidence="1 2">
    <name type="scientific">Microvirga vignae</name>
    <dbReference type="NCBI Taxonomy" id="1225564"/>
    <lineage>
        <taxon>Bacteria</taxon>
        <taxon>Pseudomonadati</taxon>
        <taxon>Pseudomonadota</taxon>
        <taxon>Alphaproteobacteria</taxon>
        <taxon>Hyphomicrobiales</taxon>
        <taxon>Methylobacteriaceae</taxon>
        <taxon>Microvirga</taxon>
    </lineage>
</organism>
<dbReference type="STRING" id="1225564.AA309_30860"/>
<proteinExistence type="predicted"/>
<gene>
    <name evidence="1" type="ORF">AA309_30860</name>
</gene>
<name>A0A0H1R3Z2_9HYPH</name>
<comment type="caution">
    <text evidence="1">The sequence shown here is derived from an EMBL/GenBank/DDBJ whole genome shotgun (WGS) entry which is preliminary data.</text>
</comment>
<dbReference type="InterPro" id="IPR024072">
    <property type="entry name" value="DHFR-like_dom_sf"/>
</dbReference>
<keyword evidence="2" id="KW-1185">Reference proteome</keyword>
<sequence length="182" mass="19938">MSRVEIHGYAIVSDNDRIADATGRTPDVLRNDADWAYFQAELNRSDVTVLGRLGHEANPNPRGRVRVVLSSSSPGIERRADGWWWNPQKLSWGEAIRRVLPHGGRVAVPGGRQVFDLFLAIGYDAFHLTRAEGVVVPDGVSVFSECEAGKSAEAILASAGLKPGDKRILDPDGPVSLMVWRR</sequence>
<dbReference type="AlphaFoldDB" id="A0A0H1R3Z2"/>
<dbReference type="EMBL" id="LCYG01000144">
    <property type="protein sequence ID" value="KLK89531.1"/>
    <property type="molecule type" value="Genomic_DNA"/>
</dbReference>
<dbReference type="Proteomes" id="UP000035489">
    <property type="component" value="Unassembled WGS sequence"/>
</dbReference>
<evidence type="ECO:0008006" key="3">
    <source>
        <dbReference type="Google" id="ProtNLM"/>
    </source>
</evidence>
<dbReference type="SUPFAM" id="SSF53597">
    <property type="entry name" value="Dihydrofolate reductase-like"/>
    <property type="match status" value="1"/>
</dbReference>